<dbReference type="SUPFAM" id="SSF48340">
    <property type="entry name" value="Interferon-induced guanylate-binding protein 1 (GBP1), C-terminal domain"/>
    <property type="match status" value="1"/>
</dbReference>
<organism evidence="8 9">
    <name type="scientific">Meleagris gallopavo</name>
    <name type="common">Wild turkey</name>
    <dbReference type="NCBI Taxonomy" id="9103"/>
    <lineage>
        <taxon>Eukaryota</taxon>
        <taxon>Metazoa</taxon>
        <taxon>Chordata</taxon>
        <taxon>Craniata</taxon>
        <taxon>Vertebrata</taxon>
        <taxon>Euteleostomi</taxon>
        <taxon>Archelosauria</taxon>
        <taxon>Archosauria</taxon>
        <taxon>Dinosauria</taxon>
        <taxon>Saurischia</taxon>
        <taxon>Theropoda</taxon>
        <taxon>Coelurosauria</taxon>
        <taxon>Aves</taxon>
        <taxon>Neognathae</taxon>
        <taxon>Galloanserae</taxon>
        <taxon>Galliformes</taxon>
        <taxon>Phasianidae</taxon>
        <taxon>Meleagridinae</taxon>
        <taxon>Meleagris</taxon>
    </lineage>
</organism>
<dbReference type="Bgee" id="ENSMGAG00000016749">
    <property type="expression patterns" value="Expressed in spleen and 17 other cell types or tissues"/>
</dbReference>
<reference evidence="8 9" key="1">
    <citation type="journal article" date="2010" name="PLoS Biol.">
        <title>Multi-platform next-generation sequencing of the domestic turkey (Meleagris gallopavo): genome assembly and analysis.</title>
        <authorList>
            <person name="Dalloul R.A."/>
            <person name="Long J.A."/>
            <person name="Zimin A.V."/>
            <person name="Aslam L."/>
            <person name="Beal K."/>
            <person name="Blomberg L.A."/>
            <person name="Bouffard P."/>
            <person name="Burt D.W."/>
            <person name="Crasta O."/>
            <person name="Crooijmans R.P."/>
            <person name="Cooper K."/>
            <person name="Coulombe R.A."/>
            <person name="De S."/>
            <person name="Delany M.E."/>
            <person name="Dodgson J.B."/>
            <person name="Dong J.J."/>
            <person name="Evans C."/>
            <person name="Frederickson K.M."/>
            <person name="Flicek P."/>
            <person name="Florea L."/>
            <person name="Folkerts O."/>
            <person name="Groenen M.A."/>
            <person name="Harkins T.T."/>
            <person name="Herrero J."/>
            <person name="Hoffmann S."/>
            <person name="Megens H.J."/>
            <person name="Jiang A."/>
            <person name="de Jong P."/>
            <person name="Kaiser P."/>
            <person name="Kim H."/>
            <person name="Kim K.W."/>
            <person name="Kim S."/>
            <person name="Langenberger D."/>
            <person name="Lee M.K."/>
            <person name="Lee T."/>
            <person name="Mane S."/>
            <person name="Marcais G."/>
            <person name="Marz M."/>
            <person name="McElroy A.P."/>
            <person name="Modise T."/>
            <person name="Nefedov M."/>
            <person name="Notredame C."/>
            <person name="Paton I.R."/>
            <person name="Payne W.S."/>
            <person name="Pertea G."/>
            <person name="Prickett D."/>
            <person name="Puiu D."/>
            <person name="Qioa D."/>
            <person name="Raineri E."/>
            <person name="Ruffier M."/>
            <person name="Salzberg S.L."/>
            <person name="Schatz M.C."/>
            <person name="Scheuring C."/>
            <person name="Schmidt C.J."/>
            <person name="Schroeder S."/>
            <person name="Searle S.M."/>
            <person name="Smith E.J."/>
            <person name="Smith J."/>
            <person name="Sonstegard T.S."/>
            <person name="Stadler P.F."/>
            <person name="Tafer H."/>
            <person name="Tu Z.J."/>
            <person name="Van Tassell C.P."/>
            <person name="Vilella A.J."/>
            <person name="Williams K.P."/>
            <person name="Yorke J.A."/>
            <person name="Zhang L."/>
            <person name="Zhang H.B."/>
            <person name="Zhang X."/>
            <person name="Zhang Y."/>
            <person name="Reed K.M."/>
        </authorList>
    </citation>
    <scope>NUCLEOTIDE SEQUENCE [LARGE SCALE GENOMIC DNA]</scope>
</reference>
<dbReference type="AlphaFoldDB" id="A0A803XRQ3"/>
<dbReference type="Pfam" id="PF02263">
    <property type="entry name" value="GBP"/>
    <property type="match status" value="1"/>
</dbReference>
<feature type="compositionally biased region" description="Gly residues" evidence="6">
    <location>
        <begin position="709"/>
        <end position="721"/>
    </location>
</feature>
<dbReference type="Gene3D" id="3.40.50.300">
    <property type="entry name" value="P-loop containing nucleotide triphosphate hydrolases"/>
    <property type="match status" value="1"/>
</dbReference>
<dbReference type="CDD" id="cd01851">
    <property type="entry name" value="GBP"/>
    <property type="match status" value="1"/>
</dbReference>
<evidence type="ECO:0000256" key="6">
    <source>
        <dbReference type="SAM" id="MobiDB-lite"/>
    </source>
</evidence>
<feature type="compositionally biased region" description="Low complexity" evidence="6">
    <location>
        <begin position="749"/>
        <end position="762"/>
    </location>
</feature>
<dbReference type="Ensembl" id="ENSMGAT00000023801.1">
    <property type="protein sequence ID" value="ENSMGAP00000022199.1"/>
    <property type="gene ID" value="ENSMGAG00000016749.2"/>
</dbReference>
<feature type="region of interest" description="Disordered" evidence="6">
    <location>
        <begin position="600"/>
        <end position="625"/>
    </location>
</feature>
<evidence type="ECO:0000313" key="8">
    <source>
        <dbReference type="Ensembl" id="ENSMGAP00000022199.1"/>
    </source>
</evidence>
<evidence type="ECO:0000256" key="2">
    <source>
        <dbReference type="ARBA" id="ARBA00022801"/>
    </source>
</evidence>
<dbReference type="InParanoid" id="A0A803XRQ3"/>
<dbReference type="Pfam" id="PF02841">
    <property type="entry name" value="GBP_C"/>
    <property type="match status" value="1"/>
</dbReference>
<dbReference type="Gene3D" id="1.20.1000.10">
    <property type="entry name" value="Guanylate-binding protein, C-terminal domain"/>
    <property type="match status" value="1"/>
</dbReference>
<evidence type="ECO:0000256" key="4">
    <source>
        <dbReference type="PROSITE-ProRule" id="PRU01052"/>
    </source>
</evidence>
<evidence type="ECO:0000259" key="7">
    <source>
        <dbReference type="PROSITE" id="PS51715"/>
    </source>
</evidence>
<dbReference type="InterPro" id="IPR036543">
    <property type="entry name" value="Guanylate-bd_C_sf"/>
</dbReference>
<accession>A0A803XRQ3</accession>
<feature type="coiled-coil region" evidence="5">
    <location>
        <begin position="382"/>
        <end position="409"/>
    </location>
</feature>
<evidence type="ECO:0000313" key="9">
    <source>
        <dbReference type="Proteomes" id="UP000001645"/>
    </source>
</evidence>
<dbReference type="PANTHER" id="PTHR10751">
    <property type="entry name" value="GUANYLATE BINDING PROTEIN"/>
    <property type="match status" value="1"/>
</dbReference>
<evidence type="ECO:0000256" key="1">
    <source>
        <dbReference type="ARBA" id="ARBA00022741"/>
    </source>
</evidence>
<keyword evidence="5" id="KW-0175">Coiled coil</keyword>
<feature type="domain" description="GB1/RHD3-type G" evidence="7">
    <location>
        <begin position="36"/>
        <end position="284"/>
    </location>
</feature>
<keyword evidence="3" id="KW-0342">GTP-binding</keyword>
<feature type="compositionally biased region" description="Low complexity" evidence="6">
    <location>
        <begin position="664"/>
        <end position="687"/>
    </location>
</feature>
<feature type="region of interest" description="Disordered" evidence="6">
    <location>
        <begin position="662"/>
        <end position="832"/>
    </location>
</feature>
<sequence length="832" mass="89699">MDAPMLPMPAPLCLVNNKDGVLSLDPTALAVLQEVAQPLVVVAIAGPYRTGKSFLMNRLAEKRSGFPLGPTVQAETKGIWMWCLPHPRRPGVMLVLLDTEGLGDPSKGDSQNDAWIFTLALLLSSTLVYNSIGTIDQKALEHLELVTQLSELIQVRDGEKDGNNSVEREDEAEDCEFVRFFPGFVWVVRDFTLELRVGEQPISEDEYLEQALELKHGHGRKVQIYNGTRLCLRNYFPTRKCFVLPSPLGTEEHGRMEELPEAALAPRFLQQAAKFCDYVLNSAWPKTLPDGGALTGRALSMLLSSYVEAINSGRLPCLEGAAAAMMANENAAAVTAALEAYARGMRGLSLPTEPAQLSASHGEHLREALVVFQRRSFRDPDQEHQRRLMEQISTEYSRLQEENDAASRRRCKALLAELARALNASLARGAYAQPGGYRAYEAERQQLLEAYQQAAGKGPKAEEVLDEFLAERRAEAEAVLKADNALSEAEKQLEGEWRIPVPSLLSFPLSHPRVLQGQGTHCGIPWGHLTVFPCSTGRVPRGQLVASPCTLGILITFTDIARWPQHLRTPLLPRGHLPESPHLLGHPSAPRRHLELSLFPPRGTLTPFPHPRTLSPRPSIPSPPSLALSLCSTPPCYGDPALRSSTRSRRLSAWLPLTRPFVPRPEAAGAAPGAAAEGDGGARTAAGGAAGGRAQQLRAEPASPADQDAGGGGERAAGAGPGAESEATGAQRAAAARLQRAGGADRARAGGAAAGDRQQQQAGVGGQRLQRRARRLRARRGANARRVPGHSCDGDRTPQNLRPPLSGGQIKRSSRTPLPAFLSRGASGAVTS</sequence>
<dbReference type="SUPFAM" id="SSF52540">
    <property type="entry name" value="P-loop containing nucleoside triphosphate hydrolases"/>
    <property type="match status" value="1"/>
</dbReference>
<dbReference type="GO" id="GO:0003924">
    <property type="term" value="F:GTPase activity"/>
    <property type="evidence" value="ECO:0007669"/>
    <property type="project" value="InterPro"/>
</dbReference>
<dbReference type="PROSITE" id="PS51715">
    <property type="entry name" value="G_GB1_RHD3"/>
    <property type="match status" value="1"/>
</dbReference>
<protein>
    <recommendedName>
        <fullName evidence="7">GB1/RHD3-type G domain-containing protein</fullName>
    </recommendedName>
</protein>
<keyword evidence="2" id="KW-0378">Hydrolase</keyword>
<dbReference type="Proteomes" id="UP000001645">
    <property type="component" value="Chromosome 14"/>
</dbReference>
<keyword evidence="1" id="KW-0547">Nucleotide-binding</keyword>
<dbReference type="InterPro" id="IPR030386">
    <property type="entry name" value="G_GB1_RHD3_dom"/>
</dbReference>
<evidence type="ECO:0000256" key="5">
    <source>
        <dbReference type="SAM" id="Coils"/>
    </source>
</evidence>
<dbReference type="FunFam" id="3.40.50.300:FF:002830">
    <property type="entry name" value="Guanylate-binding protein 2"/>
    <property type="match status" value="1"/>
</dbReference>
<gene>
    <name evidence="8" type="primary">LOC100541213</name>
</gene>
<dbReference type="InterPro" id="IPR027417">
    <property type="entry name" value="P-loop_NTPase"/>
</dbReference>
<dbReference type="GO" id="GO:0005525">
    <property type="term" value="F:GTP binding"/>
    <property type="evidence" value="ECO:0007669"/>
    <property type="project" value="UniProtKB-KW"/>
</dbReference>
<dbReference type="GeneTree" id="ENSGT00940000154265"/>
<evidence type="ECO:0000256" key="3">
    <source>
        <dbReference type="ARBA" id="ARBA00023134"/>
    </source>
</evidence>
<reference evidence="8" key="3">
    <citation type="submission" date="2025-09" db="UniProtKB">
        <authorList>
            <consortium name="Ensembl"/>
        </authorList>
    </citation>
    <scope>IDENTIFICATION</scope>
</reference>
<dbReference type="InterPro" id="IPR003191">
    <property type="entry name" value="Guanylate-bd/ATL_C"/>
</dbReference>
<name>A0A803XRQ3_MELGA</name>
<dbReference type="InterPro" id="IPR015894">
    <property type="entry name" value="Guanylate-bd_N"/>
</dbReference>
<comment type="similarity">
    <text evidence="4">Belongs to the TRAFAC class dynamin-like GTPase superfamily. GB1/RHD3 GTPase family.</text>
</comment>
<proteinExistence type="inferred from homology"/>
<feature type="compositionally biased region" description="Low complexity" evidence="6">
    <location>
        <begin position="722"/>
        <end position="742"/>
    </location>
</feature>
<keyword evidence="9" id="KW-1185">Reference proteome</keyword>
<feature type="compositionally biased region" description="Basic residues" evidence="6">
    <location>
        <begin position="769"/>
        <end position="783"/>
    </location>
</feature>
<reference evidence="8" key="2">
    <citation type="submission" date="2025-08" db="UniProtKB">
        <authorList>
            <consortium name="Ensembl"/>
        </authorList>
    </citation>
    <scope>IDENTIFICATION</scope>
</reference>